<dbReference type="SUPFAM" id="SSF52540">
    <property type="entry name" value="P-loop containing nucleoside triphosphate hydrolases"/>
    <property type="match status" value="1"/>
</dbReference>
<dbReference type="InterPro" id="IPR044746">
    <property type="entry name" value="ABCC_6TM_D1"/>
</dbReference>
<feature type="non-terminal residue" evidence="14">
    <location>
        <position position="1"/>
    </location>
</feature>
<dbReference type="Proteomes" id="UP000677228">
    <property type="component" value="Unassembled WGS sequence"/>
</dbReference>
<feature type="transmembrane region" description="Helical" evidence="10">
    <location>
        <begin position="207"/>
        <end position="228"/>
    </location>
</feature>
<feature type="transmembrane region" description="Helical" evidence="10">
    <location>
        <begin position="283"/>
        <end position="307"/>
    </location>
</feature>
<dbReference type="Gene3D" id="1.20.1560.10">
    <property type="entry name" value="ABC transporter type 1, transmembrane domain"/>
    <property type="match status" value="2"/>
</dbReference>
<dbReference type="GO" id="GO:0005524">
    <property type="term" value="F:ATP binding"/>
    <property type="evidence" value="ECO:0007669"/>
    <property type="project" value="UniProtKB-KW"/>
</dbReference>
<feature type="transmembrane region" description="Helical" evidence="10">
    <location>
        <begin position="177"/>
        <end position="201"/>
    </location>
</feature>
<evidence type="ECO:0000256" key="1">
    <source>
        <dbReference type="ARBA" id="ARBA00004141"/>
    </source>
</evidence>
<evidence type="ECO:0000256" key="8">
    <source>
        <dbReference type="ARBA" id="ARBA00023136"/>
    </source>
</evidence>
<dbReference type="PROSITE" id="PS50929">
    <property type="entry name" value="ABC_TM1F"/>
    <property type="match status" value="1"/>
</dbReference>
<feature type="transmembrane region" description="Helical" evidence="10">
    <location>
        <begin position="610"/>
        <end position="634"/>
    </location>
</feature>
<dbReference type="Proteomes" id="UP000682733">
    <property type="component" value="Unassembled WGS sequence"/>
</dbReference>
<evidence type="ECO:0000256" key="10">
    <source>
        <dbReference type="SAM" id="Phobius"/>
    </source>
</evidence>
<dbReference type="GO" id="GO:0140359">
    <property type="term" value="F:ABC-type transporter activity"/>
    <property type="evidence" value="ECO:0007669"/>
    <property type="project" value="InterPro"/>
</dbReference>
<evidence type="ECO:0000256" key="7">
    <source>
        <dbReference type="ARBA" id="ARBA00022989"/>
    </source>
</evidence>
<dbReference type="InterPro" id="IPR036640">
    <property type="entry name" value="ABC1_TM_sf"/>
</dbReference>
<organism evidence="14 15">
    <name type="scientific">Didymodactylos carnosus</name>
    <dbReference type="NCBI Taxonomy" id="1234261"/>
    <lineage>
        <taxon>Eukaryota</taxon>
        <taxon>Metazoa</taxon>
        <taxon>Spiralia</taxon>
        <taxon>Gnathifera</taxon>
        <taxon>Rotifera</taxon>
        <taxon>Eurotatoria</taxon>
        <taxon>Bdelloidea</taxon>
        <taxon>Philodinida</taxon>
        <taxon>Philodinidae</taxon>
        <taxon>Didymodactylos</taxon>
    </lineage>
</organism>
<protein>
    <submittedName>
        <fullName evidence="14">Uncharacterized protein</fullName>
    </submittedName>
</protein>
<dbReference type="EMBL" id="CAJNOK010000010">
    <property type="protein sequence ID" value="CAF0722126.1"/>
    <property type="molecule type" value="Genomic_DNA"/>
</dbReference>
<proteinExistence type="inferred from homology"/>
<evidence type="ECO:0000256" key="6">
    <source>
        <dbReference type="ARBA" id="ARBA00022840"/>
    </source>
</evidence>
<keyword evidence="6" id="KW-0067">ATP-binding</keyword>
<dbReference type="PANTHER" id="PTHR24223:SF456">
    <property type="entry name" value="MULTIDRUG RESISTANCE-ASSOCIATED PROTEIN LETHAL(2)03659"/>
    <property type="match status" value="1"/>
</dbReference>
<dbReference type="Gene3D" id="3.40.50.300">
    <property type="entry name" value="P-loop containing nucleotide triphosphate hydrolases"/>
    <property type="match status" value="1"/>
</dbReference>
<feature type="domain" description="ABC transporter" evidence="11">
    <location>
        <begin position="271"/>
        <end position="534"/>
    </location>
</feature>
<comment type="similarity">
    <text evidence="2">Belongs to the ABC transporter superfamily. ABCC family. Conjugate transporter (TC 3.A.1.208) subfamily.</text>
</comment>
<feature type="transmembrane region" description="Helical" evidence="10">
    <location>
        <begin position="319"/>
        <end position="342"/>
    </location>
</feature>
<sequence length="726" mass="84100">MPESDKILSEPRRIMMESWCPNSVSDDVGSERVLNWFDEVQKAKEQKRQPSLWRATVKLMGFRPLLIGLWFIPYKLLRTINPLLLAFLLPYFLPCTTMSALTAWLLATGIVFCSASSSVLYHSFFYRMQQCSMQLRIAYTGIIYKKLLRLSSQSMNKTSTGQITNLLSNDANLIETALLFMNFLWMSPLGIVFVVITLWYFVRYIAFIPVGYTLALLCWQFVAGRLFVKIRSKILQTIDERLKVMSEIIRSMRIVKMYCWEASFEHKIKDVRKREIIRYSYRLILDCVQTLFIHTYVDMAFLLMYGTMWYLNMAFDTKYFAVAYCLLAYLKWSVAEVFSYAVRNLVEYLSARKRIETFLLLSESERDVRIRSLSSVQTVLFDNSYMLASDCKKQSESSSIYCDLKVAKWETDVPFTLKNIEINAQSGDIIAVIGPVGSGKKARVNMARALYQDADIYLLDDPLSAVDVKVGKHLFEECIKGYLKCKVCILVTHQIQYLKDATKIIVLNNGEAVAQGTYEELLKSSISFAKLLEDIHQHEINTPDGDEKNKLNLSIDDLDKRTENDLLLRTQSSRTSRDETQNNHQPTETKATGVVKWHVFLDYFRASASLILVFLLMFIVFTSQQAIAVFSNWWSNEEQLRHEHPNGTCGSKFKSQIHSMSNNEWELYRNKKFYIYSGTVAVLFIITLIRVISTEFLCINAARILHNRMFQRIIHCPIVFFDNNPI</sequence>
<evidence type="ECO:0000313" key="15">
    <source>
        <dbReference type="Proteomes" id="UP000682733"/>
    </source>
</evidence>
<keyword evidence="7 10" id="KW-1133">Transmembrane helix</keyword>
<reference evidence="14" key="1">
    <citation type="submission" date="2021-02" db="EMBL/GenBank/DDBJ databases">
        <authorList>
            <person name="Nowell W R."/>
        </authorList>
    </citation>
    <scope>NUCLEOTIDE SEQUENCE</scope>
</reference>
<evidence type="ECO:0000259" key="11">
    <source>
        <dbReference type="PROSITE" id="PS50893"/>
    </source>
</evidence>
<dbReference type="InterPro" id="IPR011527">
    <property type="entry name" value="ABC1_TM_dom"/>
</dbReference>
<feature type="domain" description="ABC transmembrane type-1" evidence="12">
    <location>
        <begin position="76"/>
        <end position="306"/>
    </location>
</feature>
<dbReference type="PROSITE" id="PS50893">
    <property type="entry name" value="ABC_TRANSPORTER_2"/>
    <property type="match status" value="1"/>
</dbReference>
<dbReference type="InterPro" id="IPR027417">
    <property type="entry name" value="P-loop_NTPase"/>
</dbReference>
<comment type="caution">
    <text evidence="14">The sequence shown here is derived from an EMBL/GenBank/DDBJ whole genome shotgun (WGS) entry which is preliminary data.</text>
</comment>
<dbReference type="PANTHER" id="PTHR24223">
    <property type="entry name" value="ATP-BINDING CASSETTE SUB-FAMILY C"/>
    <property type="match status" value="1"/>
</dbReference>
<keyword evidence="4 10" id="KW-0812">Transmembrane</keyword>
<dbReference type="AlphaFoldDB" id="A0A8S2GCS2"/>
<feature type="region of interest" description="Disordered" evidence="9">
    <location>
        <begin position="569"/>
        <end position="588"/>
    </location>
</feature>
<accession>A0A8S2GCS2</accession>
<gene>
    <name evidence="13" type="ORF">OVA965_LOCUS124</name>
    <name evidence="14" type="ORF">TMI583_LOCUS124</name>
</gene>
<feature type="transmembrane region" description="Helical" evidence="10">
    <location>
        <begin position="673"/>
        <end position="702"/>
    </location>
</feature>
<dbReference type="GO" id="GO:0016020">
    <property type="term" value="C:membrane"/>
    <property type="evidence" value="ECO:0007669"/>
    <property type="project" value="UniProtKB-SubCell"/>
</dbReference>
<feature type="transmembrane region" description="Helical" evidence="10">
    <location>
        <begin position="91"/>
        <end position="121"/>
    </location>
</feature>
<dbReference type="CDD" id="cd18579">
    <property type="entry name" value="ABC_6TM_ABCC_D1"/>
    <property type="match status" value="1"/>
</dbReference>
<evidence type="ECO:0000256" key="5">
    <source>
        <dbReference type="ARBA" id="ARBA00022741"/>
    </source>
</evidence>
<dbReference type="InterPro" id="IPR050173">
    <property type="entry name" value="ABC_transporter_C-like"/>
</dbReference>
<evidence type="ECO:0000256" key="4">
    <source>
        <dbReference type="ARBA" id="ARBA00022692"/>
    </source>
</evidence>
<dbReference type="Pfam" id="PF00664">
    <property type="entry name" value="ABC_membrane"/>
    <property type="match status" value="1"/>
</dbReference>
<evidence type="ECO:0000259" key="12">
    <source>
        <dbReference type="PROSITE" id="PS50929"/>
    </source>
</evidence>
<comment type="subcellular location">
    <subcellularLocation>
        <location evidence="1">Membrane</location>
        <topology evidence="1">Multi-pass membrane protein</topology>
    </subcellularLocation>
</comment>
<dbReference type="GO" id="GO:0016887">
    <property type="term" value="F:ATP hydrolysis activity"/>
    <property type="evidence" value="ECO:0007669"/>
    <property type="project" value="InterPro"/>
</dbReference>
<dbReference type="InterPro" id="IPR003439">
    <property type="entry name" value="ABC_transporter-like_ATP-bd"/>
</dbReference>
<dbReference type="SUPFAM" id="SSF90123">
    <property type="entry name" value="ABC transporter transmembrane region"/>
    <property type="match status" value="2"/>
</dbReference>
<name>A0A8S2GCS2_9BILA</name>
<keyword evidence="3" id="KW-0813">Transport</keyword>
<evidence type="ECO:0000256" key="2">
    <source>
        <dbReference type="ARBA" id="ARBA00009726"/>
    </source>
</evidence>
<evidence type="ECO:0000313" key="14">
    <source>
        <dbReference type="EMBL" id="CAF3493865.1"/>
    </source>
</evidence>
<evidence type="ECO:0000313" key="13">
    <source>
        <dbReference type="EMBL" id="CAF0722126.1"/>
    </source>
</evidence>
<dbReference type="EMBL" id="CAJOBA010000010">
    <property type="protein sequence ID" value="CAF3493865.1"/>
    <property type="molecule type" value="Genomic_DNA"/>
</dbReference>
<evidence type="ECO:0000256" key="9">
    <source>
        <dbReference type="SAM" id="MobiDB-lite"/>
    </source>
</evidence>
<evidence type="ECO:0000256" key="3">
    <source>
        <dbReference type="ARBA" id="ARBA00022448"/>
    </source>
</evidence>
<keyword evidence="8 10" id="KW-0472">Membrane</keyword>
<keyword evidence="5" id="KW-0547">Nucleotide-binding</keyword>